<protein>
    <submittedName>
        <fullName evidence="1">FAD binding domain-containing protein</fullName>
    </submittedName>
</protein>
<gene>
    <name evidence="1" type="ORF">BDR25DRAFT_261957</name>
</gene>
<proteinExistence type="predicted"/>
<evidence type="ECO:0000313" key="2">
    <source>
        <dbReference type="Proteomes" id="UP000799755"/>
    </source>
</evidence>
<sequence>MSTLSTLAALLLVVQTAFTAPTETSVSSVFGSEKVACSIFKQKYPDHTFYPNTAGYTYETQSQYWSARQFSLPACVFVPSSATQVSFAITTLTLTLSKFAIRGGGHMPVPGYNNIDSNGILLSTSNLSTLALSKDQATVSIGPGNRWRNVYAYLQPYGLAVAGGRVGSVGVPGLLLGGGISFYSNQYGFASNNVVKYECVLASGIIIEATARNAYSDLFWALKGGGNSFCIVTRFDLKAFKSPKVWVGMAQYDQSQSANYLDAVYTFGKYGALDSKAAIIPTVVMLPGINTTIYVTAKFYDSETSSPTVFENFTAPNLVSFSDSFALQPLSTYIDSTDVLQPLGLRQEFRVMSSIVSRDAIGLIHDTYTSAVSAKLSGVANLTTTITFQPITKEFIQQGINAGGNPQGVDISKAPYFWMDESWSWTREEDDETILNFADSVTADINKQLQAKGLAGTYLYMNDAGKGQPIFQSYPAKNLERLKEVREKYDPSRIYTNLTPGGWKVLQA</sequence>
<organism evidence="1 2">
    <name type="scientific">Lindgomyces ingoldianus</name>
    <dbReference type="NCBI Taxonomy" id="673940"/>
    <lineage>
        <taxon>Eukaryota</taxon>
        <taxon>Fungi</taxon>
        <taxon>Dikarya</taxon>
        <taxon>Ascomycota</taxon>
        <taxon>Pezizomycotina</taxon>
        <taxon>Dothideomycetes</taxon>
        <taxon>Pleosporomycetidae</taxon>
        <taxon>Pleosporales</taxon>
        <taxon>Lindgomycetaceae</taxon>
        <taxon>Lindgomyces</taxon>
    </lineage>
</organism>
<accession>A0ACB6QXH8</accession>
<dbReference type="EMBL" id="MU003507">
    <property type="protein sequence ID" value="KAF2470782.1"/>
    <property type="molecule type" value="Genomic_DNA"/>
</dbReference>
<evidence type="ECO:0000313" key="1">
    <source>
        <dbReference type="EMBL" id="KAF2470782.1"/>
    </source>
</evidence>
<dbReference type="Proteomes" id="UP000799755">
    <property type="component" value="Unassembled WGS sequence"/>
</dbReference>
<comment type="caution">
    <text evidence="1">The sequence shown here is derived from an EMBL/GenBank/DDBJ whole genome shotgun (WGS) entry which is preliminary data.</text>
</comment>
<keyword evidence="2" id="KW-1185">Reference proteome</keyword>
<name>A0ACB6QXH8_9PLEO</name>
<reference evidence="1" key="1">
    <citation type="journal article" date="2020" name="Stud. Mycol.">
        <title>101 Dothideomycetes genomes: a test case for predicting lifestyles and emergence of pathogens.</title>
        <authorList>
            <person name="Haridas S."/>
            <person name="Albert R."/>
            <person name="Binder M."/>
            <person name="Bloem J."/>
            <person name="Labutti K."/>
            <person name="Salamov A."/>
            <person name="Andreopoulos B."/>
            <person name="Baker S."/>
            <person name="Barry K."/>
            <person name="Bills G."/>
            <person name="Bluhm B."/>
            <person name="Cannon C."/>
            <person name="Castanera R."/>
            <person name="Culley D."/>
            <person name="Daum C."/>
            <person name="Ezra D."/>
            <person name="Gonzalez J."/>
            <person name="Henrissat B."/>
            <person name="Kuo A."/>
            <person name="Liang C."/>
            <person name="Lipzen A."/>
            <person name="Lutzoni F."/>
            <person name="Magnuson J."/>
            <person name="Mondo S."/>
            <person name="Nolan M."/>
            <person name="Ohm R."/>
            <person name="Pangilinan J."/>
            <person name="Park H.-J."/>
            <person name="Ramirez L."/>
            <person name="Alfaro M."/>
            <person name="Sun H."/>
            <person name="Tritt A."/>
            <person name="Yoshinaga Y."/>
            <person name="Zwiers L.-H."/>
            <person name="Turgeon B."/>
            <person name="Goodwin S."/>
            <person name="Spatafora J."/>
            <person name="Crous P."/>
            <person name="Grigoriev I."/>
        </authorList>
    </citation>
    <scope>NUCLEOTIDE SEQUENCE</scope>
    <source>
        <strain evidence="1">ATCC 200398</strain>
    </source>
</reference>